<comment type="caution">
    <text evidence="1">The sequence shown here is derived from an EMBL/GenBank/DDBJ whole genome shotgun (WGS) entry which is preliminary data.</text>
</comment>
<dbReference type="InterPro" id="IPR052709">
    <property type="entry name" value="Transposase-MT_Hybrid"/>
</dbReference>
<gene>
    <name evidence="1" type="ORF">AVEN_19914_1</name>
</gene>
<protein>
    <recommendedName>
        <fullName evidence="3">Transposase Tc1-like domain-containing protein</fullName>
    </recommendedName>
</protein>
<name>A0A4Y2G0Y9_ARAVE</name>
<evidence type="ECO:0008006" key="3">
    <source>
        <dbReference type="Google" id="ProtNLM"/>
    </source>
</evidence>
<reference evidence="1 2" key="1">
    <citation type="journal article" date="2019" name="Sci. Rep.">
        <title>Orb-weaving spider Araneus ventricosus genome elucidates the spidroin gene catalogue.</title>
        <authorList>
            <person name="Kono N."/>
            <person name="Nakamura H."/>
            <person name="Ohtoshi R."/>
            <person name="Moran D.A.P."/>
            <person name="Shinohara A."/>
            <person name="Yoshida Y."/>
            <person name="Fujiwara M."/>
            <person name="Mori M."/>
            <person name="Tomita M."/>
            <person name="Arakawa K."/>
        </authorList>
    </citation>
    <scope>NUCLEOTIDE SEQUENCE [LARGE SCALE GENOMIC DNA]</scope>
</reference>
<evidence type="ECO:0000313" key="2">
    <source>
        <dbReference type="Proteomes" id="UP000499080"/>
    </source>
</evidence>
<keyword evidence="2" id="KW-1185">Reference proteome</keyword>
<dbReference type="PANTHER" id="PTHR46060">
    <property type="entry name" value="MARINER MOS1 TRANSPOSASE-LIKE PROTEIN"/>
    <property type="match status" value="1"/>
</dbReference>
<accession>A0A4Y2G0Y9</accession>
<dbReference type="PANTHER" id="PTHR46060:SF1">
    <property type="entry name" value="MARINER MOS1 TRANSPOSASE-LIKE PROTEIN"/>
    <property type="match status" value="1"/>
</dbReference>
<dbReference type="EMBL" id="BGPR01097960">
    <property type="protein sequence ID" value="GBM47390.1"/>
    <property type="molecule type" value="Genomic_DNA"/>
</dbReference>
<proteinExistence type="predicted"/>
<evidence type="ECO:0000313" key="1">
    <source>
        <dbReference type="EMBL" id="GBM47390.1"/>
    </source>
</evidence>
<dbReference type="OrthoDB" id="7537251at2759"/>
<sequence length="117" mass="13519">MKEVHGEQFLAQCTICRWHYEAGRVNIKHLPRPGQDHVVTNSATILAVNELIQQNRRITKREFVVELSISKGTVHHTTHKRLDYGQACAQCVPKHLSENRKTARWELDPSATQEFLH</sequence>
<dbReference type="Proteomes" id="UP000499080">
    <property type="component" value="Unassembled WGS sequence"/>
</dbReference>
<organism evidence="1 2">
    <name type="scientific">Araneus ventricosus</name>
    <name type="common">Orbweaver spider</name>
    <name type="synonym">Epeira ventricosa</name>
    <dbReference type="NCBI Taxonomy" id="182803"/>
    <lineage>
        <taxon>Eukaryota</taxon>
        <taxon>Metazoa</taxon>
        <taxon>Ecdysozoa</taxon>
        <taxon>Arthropoda</taxon>
        <taxon>Chelicerata</taxon>
        <taxon>Arachnida</taxon>
        <taxon>Araneae</taxon>
        <taxon>Araneomorphae</taxon>
        <taxon>Entelegynae</taxon>
        <taxon>Araneoidea</taxon>
        <taxon>Araneidae</taxon>
        <taxon>Araneus</taxon>
    </lineage>
</organism>
<dbReference type="AlphaFoldDB" id="A0A4Y2G0Y9"/>